<feature type="transmembrane region" description="Helical" evidence="4">
    <location>
        <begin position="588"/>
        <end position="609"/>
    </location>
</feature>
<dbReference type="HOGENOM" id="CLU_012088_0_0_1"/>
<dbReference type="GO" id="GO:0005886">
    <property type="term" value="C:plasma membrane"/>
    <property type="evidence" value="ECO:0007669"/>
    <property type="project" value="TreeGrafter"/>
</dbReference>
<dbReference type="PANTHER" id="PTHR13018">
    <property type="entry name" value="PROBABLE MEMBRANE PROTEIN DUF221-RELATED"/>
    <property type="match status" value="1"/>
</dbReference>
<dbReference type="OMA" id="EEYELHN"/>
<evidence type="ECO:0000256" key="3">
    <source>
        <dbReference type="SAM" id="MobiDB-lite"/>
    </source>
</evidence>
<dbReference type="InterPro" id="IPR012677">
    <property type="entry name" value="Nucleotide-bd_a/b_plait_sf"/>
</dbReference>
<organism evidence="6 7">
    <name type="scientific">Tetrahymena thermophila (strain SB210)</name>
    <dbReference type="NCBI Taxonomy" id="312017"/>
    <lineage>
        <taxon>Eukaryota</taxon>
        <taxon>Sar</taxon>
        <taxon>Alveolata</taxon>
        <taxon>Ciliophora</taxon>
        <taxon>Intramacronucleata</taxon>
        <taxon>Oligohymenophorea</taxon>
        <taxon>Hymenostomatida</taxon>
        <taxon>Tetrahymenina</taxon>
        <taxon>Tetrahymenidae</taxon>
        <taxon>Tetrahymena</taxon>
    </lineage>
</organism>
<dbReference type="EMBL" id="GG662587">
    <property type="protein sequence ID" value="EAR85132.1"/>
    <property type="molecule type" value="Genomic_DNA"/>
</dbReference>
<dbReference type="CDD" id="cd00590">
    <property type="entry name" value="RRM_SF"/>
    <property type="match status" value="1"/>
</dbReference>
<protein>
    <submittedName>
        <fullName evidence="6">Transmembrane protein, putative</fullName>
    </submittedName>
</protein>
<gene>
    <name evidence="6" type="ORF">TTHERM_00485820</name>
</gene>
<feature type="compositionally biased region" description="Polar residues" evidence="3">
    <location>
        <begin position="938"/>
        <end position="953"/>
    </location>
</feature>
<feature type="compositionally biased region" description="Low complexity" evidence="3">
    <location>
        <begin position="925"/>
        <end position="937"/>
    </location>
</feature>
<feature type="transmembrane region" description="Helical" evidence="4">
    <location>
        <begin position="524"/>
        <end position="544"/>
    </location>
</feature>
<dbReference type="AlphaFoldDB" id="I7LZY3"/>
<feature type="transmembrane region" description="Helical" evidence="4">
    <location>
        <begin position="662"/>
        <end position="683"/>
    </location>
</feature>
<evidence type="ECO:0000256" key="1">
    <source>
        <dbReference type="PROSITE-ProRule" id="PRU00176"/>
    </source>
</evidence>
<dbReference type="InterPro" id="IPR035979">
    <property type="entry name" value="RBD_domain_sf"/>
</dbReference>
<dbReference type="PROSITE" id="PS50102">
    <property type="entry name" value="RRM"/>
    <property type="match status" value="1"/>
</dbReference>
<dbReference type="RefSeq" id="XP_001032795.1">
    <property type="nucleotide sequence ID" value="XM_001032795.3"/>
</dbReference>
<feature type="coiled-coil region" evidence="2">
    <location>
        <begin position="412"/>
        <end position="439"/>
    </location>
</feature>
<feature type="transmembrane region" description="Helical" evidence="4">
    <location>
        <begin position="223"/>
        <end position="241"/>
    </location>
</feature>
<keyword evidence="4" id="KW-1133">Transmembrane helix</keyword>
<dbReference type="Proteomes" id="UP000009168">
    <property type="component" value="Unassembled WGS sequence"/>
</dbReference>
<feature type="region of interest" description="Disordered" evidence="3">
    <location>
        <begin position="917"/>
        <end position="953"/>
    </location>
</feature>
<dbReference type="Gene3D" id="3.30.70.330">
    <property type="match status" value="1"/>
</dbReference>
<keyword evidence="1" id="KW-0694">RNA-binding</keyword>
<evidence type="ECO:0000313" key="7">
    <source>
        <dbReference type="Proteomes" id="UP000009168"/>
    </source>
</evidence>
<feature type="domain" description="RRM" evidence="5">
    <location>
        <begin position="341"/>
        <end position="500"/>
    </location>
</feature>
<evidence type="ECO:0000313" key="6">
    <source>
        <dbReference type="EMBL" id="EAR85132.1"/>
    </source>
</evidence>
<feature type="transmembrane region" description="Helical" evidence="4">
    <location>
        <begin position="630"/>
        <end position="656"/>
    </location>
</feature>
<dbReference type="GO" id="GO:0003723">
    <property type="term" value="F:RNA binding"/>
    <property type="evidence" value="ECO:0007669"/>
    <property type="project" value="UniProtKB-UniRule"/>
</dbReference>
<dbReference type="InterPro" id="IPR045122">
    <property type="entry name" value="Csc1-like"/>
</dbReference>
<dbReference type="InterPro" id="IPR000504">
    <property type="entry name" value="RRM_dom"/>
</dbReference>
<keyword evidence="4" id="KW-0472">Membrane</keyword>
<dbReference type="eggNOG" id="ENOG502SKQY">
    <property type="taxonomic scope" value="Eukaryota"/>
</dbReference>
<reference evidence="7" key="1">
    <citation type="journal article" date="2006" name="PLoS Biol.">
        <title>Macronuclear genome sequence of the ciliate Tetrahymena thermophila, a model eukaryote.</title>
        <authorList>
            <person name="Eisen J.A."/>
            <person name="Coyne R.S."/>
            <person name="Wu M."/>
            <person name="Wu D."/>
            <person name="Thiagarajan M."/>
            <person name="Wortman J.R."/>
            <person name="Badger J.H."/>
            <person name="Ren Q."/>
            <person name="Amedeo P."/>
            <person name="Jones K.M."/>
            <person name="Tallon L.J."/>
            <person name="Delcher A.L."/>
            <person name="Salzberg S.L."/>
            <person name="Silva J.C."/>
            <person name="Haas B.J."/>
            <person name="Majoros W.H."/>
            <person name="Farzad M."/>
            <person name="Carlton J.M."/>
            <person name="Smith R.K. Jr."/>
            <person name="Garg J."/>
            <person name="Pearlman R.E."/>
            <person name="Karrer K.M."/>
            <person name="Sun L."/>
            <person name="Manning G."/>
            <person name="Elde N.C."/>
            <person name="Turkewitz A.P."/>
            <person name="Asai D.J."/>
            <person name="Wilkes D.E."/>
            <person name="Wang Y."/>
            <person name="Cai H."/>
            <person name="Collins K."/>
            <person name="Stewart B.A."/>
            <person name="Lee S.R."/>
            <person name="Wilamowska K."/>
            <person name="Weinberg Z."/>
            <person name="Ruzzo W.L."/>
            <person name="Wloga D."/>
            <person name="Gaertig J."/>
            <person name="Frankel J."/>
            <person name="Tsao C.-C."/>
            <person name="Gorovsky M.A."/>
            <person name="Keeling P.J."/>
            <person name="Waller R.F."/>
            <person name="Patron N.J."/>
            <person name="Cherry J.M."/>
            <person name="Stover N.A."/>
            <person name="Krieger C.J."/>
            <person name="del Toro C."/>
            <person name="Ryder H.F."/>
            <person name="Williamson S.C."/>
            <person name="Barbeau R.A."/>
            <person name="Hamilton E.P."/>
            <person name="Orias E."/>
        </authorList>
    </citation>
    <scope>NUCLEOTIDE SEQUENCE [LARGE SCALE GENOMIC DNA]</scope>
    <source>
        <strain evidence="7">SB210</strain>
    </source>
</reference>
<keyword evidence="2" id="KW-0175">Coiled coil</keyword>
<sequence>MRSNNASQHISENNALVQFHINHKNIEQDENLIMFDSGNSVQIKQSQNQDEPKANNAGIYSLVYKKDIVSNENRSMNSQRDQAKEVFEVIIDNDSNTNERNSRMELKNGNNHLQNPHVNIHRASTKKKSNIHFHAGGHKHEGFDPFKIPCDWEKAKLHAQSRETKPELDSEEVLSPDGQQAEKKMQEVCDCCGYELKRKEIGLNVDTMELGFMGSGFPLYFNYIKYCCLMLFFLFCIQGIPNLVYNIQGEFCHSDPVEVFAAIEENHDHHQAYFLIPCPDTNLNKISMANVLDKMYRETNYDFHFSIAAVIVQLLLNILFRRSQRKIEQDVDIACSTPSDYTIMVQNISQNITNIKETLKEIFEQYGTVEKINLVYDITDLEHIETQIKKKVQQKQKIIDKIQSFDPNNKEIQEIDHQIEKLEEEVHQMQIQMQADNKRFVGTAFISFSREEEKQKAIKSNPQDGWKRFKDYFKDGKSQHSKKDQLYLDGRYLYISEAPEPNDVDWEFAHVKTVEKIKVRTIAFFKWLILTLASFVVIALISYLQSNTIDHILKQEHDIAIESEGREMTEEEQHHYDDLQSQKTSVTVLSFVISSIIVIWNKFFLPFIIHKICDHEKWATKTSLNVSFAYKLTIGLFFNTALITFFVEIIFFQNIYALAGGMIYNEFLIFIINAVVPALAWIIDPWKIWQDFKRNRQIKKKVCSLTQQEANSLMEHPSYTQGKRYADIMKTMWFTFFYSPIIPIGTVISLGGLIAYYITDKYNLIFRRTVKESISSRLSMQMIELVELSIIFHTFGQVFFKWFMSYYIDVGNFFLFIAVCIVVVIIPMDKINEFLFPLGDSDEEKTYKEVHLDFDTDYDRENPVTRKESLIHFQNLRNGIITVVDAYKAAQNMVQFAHHHRASPMHQDDKLVQELQSMQKDSSKNNNQNADNIQNNQTKSNTQNVLSNGEIQV</sequence>
<evidence type="ECO:0000256" key="2">
    <source>
        <dbReference type="SAM" id="Coils"/>
    </source>
</evidence>
<name>I7LZY3_TETTS</name>
<evidence type="ECO:0000259" key="5">
    <source>
        <dbReference type="PROSITE" id="PS50102"/>
    </source>
</evidence>
<dbReference type="InParanoid" id="I7LZY3"/>
<dbReference type="Pfam" id="PF14703">
    <property type="entry name" value="PHM7_cyt"/>
    <property type="match status" value="1"/>
</dbReference>
<feature type="transmembrane region" description="Helical" evidence="4">
    <location>
        <begin position="733"/>
        <end position="758"/>
    </location>
</feature>
<dbReference type="OrthoDB" id="293453at2759"/>
<dbReference type="PANTHER" id="PTHR13018:SF83">
    <property type="entry name" value="RRM DOMAIN-CONTAINING PROTEIN"/>
    <property type="match status" value="1"/>
</dbReference>
<feature type="transmembrane region" description="Helical" evidence="4">
    <location>
        <begin position="807"/>
        <end position="828"/>
    </location>
</feature>
<dbReference type="GeneID" id="7831094"/>
<accession>I7LZY3</accession>
<proteinExistence type="predicted"/>
<keyword evidence="4 6" id="KW-0812">Transmembrane</keyword>
<feature type="transmembrane region" description="Helical" evidence="4">
    <location>
        <begin position="303"/>
        <end position="320"/>
    </location>
</feature>
<dbReference type="GO" id="GO:0005227">
    <property type="term" value="F:calcium-activated cation channel activity"/>
    <property type="evidence" value="ECO:0007669"/>
    <property type="project" value="InterPro"/>
</dbReference>
<evidence type="ECO:0000256" key="4">
    <source>
        <dbReference type="SAM" id="Phobius"/>
    </source>
</evidence>
<dbReference type="SUPFAM" id="SSF54928">
    <property type="entry name" value="RNA-binding domain, RBD"/>
    <property type="match status" value="1"/>
</dbReference>
<keyword evidence="7" id="KW-1185">Reference proteome</keyword>
<dbReference type="InterPro" id="IPR027815">
    <property type="entry name" value="CSC1/OSCA1-like_cyt"/>
</dbReference>
<dbReference type="KEGG" id="tet:TTHERM_00485820"/>